<gene>
    <name evidence="2" type="ORF">COW36_10800</name>
</gene>
<sequence length="278" mass="32947">MDFQNLTANLSDDFLLRNQSELQEFWLNCKDQLENAKTEYFHQSLTELTHLFLFGNKIQVDHLDMGEDSSDWPVLTSDKFRREDYQVLREFLREATGNRKMSDTSPLGLAETWAEALSERWLNLSHEILFRNLPEDWKDNFELEDALVAWQSELAQEMRKKLNEVPFHWMIEAYAQSARDLEKEKKAQRQLQQRVTEIRIQTARNVHSLVRKILPKEKYLPEDRPLLLEQLSALRDEISDLDFQIYLNSPMFASLCTQALCLELRKYFKESPNLSQEA</sequence>
<dbReference type="AlphaFoldDB" id="A0A2M7G510"/>
<evidence type="ECO:0000313" key="3">
    <source>
        <dbReference type="Proteomes" id="UP000231019"/>
    </source>
</evidence>
<dbReference type="Proteomes" id="UP000231019">
    <property type="component" value="Unassembled WGS sequence"/>
</dbReference>
<proteinExistence type="predicted"/>
<accession>A0A2M7G510</accession>
<evidence type="ECO:0000313" key="2">
    <source>
        <dbReference type="EMBL" id="PIW16955.1"/>
    </source>
</evidence>
<comment type="caution">
    <text evidence="2">The sequence shown here is derived from an EMBL/GenBank/DDBJ whole genome shotgun (WGS) entry which is preliminary data.</text>
</comment>
<keyword evidence="1" id="KW-0175">Coiled coil</keyword>
<evidence type="ECO:0000256" key="1">
    <source>
        <dbReference type="SAM" id="Coils"/>
    </source>
</evidence>
<reference evidence="2 3" key="1">
    <citation type="submission" date="2017-09" db="EMBL/GenBank/DDBJ databases">
        <title>Depth-based differentiation of microbial function through sediment-hosted aquifers and enrichment of novel symbionts in the deep terrestrial subsurface.</title>
        <authorList>
            <person name="Probst A.J."/>
            <person name="Ladd B."/>
            <person name="Jarett J.K."/>
            <person name="Geller-Mcgrath D.E."/>
            <person name="Sieber C.M."/>
            <person name="Emerson J.B."/>
            <person name="Anantharaman K."/>
            <person name="Thomas B.C."/>
            <person name="Malmstrom R."/>
            <person name="Stieglmeier M."/>
            <person name="Klingl A."/>
            <person name="Woyke T."/>
            <person name="Ryan C.M."/>
            <person name="Banfield J.F."/>
        </authorList>
    </citation>
    <scope>NUCLEOTIDE SEQUENCE [LARGE SCALE GENOMIC DNA]</scope>
    <source>
        <strain evidence="2">CG17_big_fil_post_rev_8_21_14_2_50_48_46</strain>
    </source>
</reference>
<feature type="coiled-coil region" evidence="1">
    <location>
        <begin position="171"/>
        <end position="201"/>
    </location>
</feature>
<protein>
    <submittedName>
        <fullName evidence="2">Uncharacterized protein</fullName>
    </submittedName>
</protein>
<organism evidence="2 3">
    <name type="scientific">bacterium (Candidatus Blackallbacteria) CG17_big_fil_post_rev_8_21_14_2_50_48_46</name>
    <dbReference type="NCBI Taxonomy" id="2014261"/>
    <lineage>
        <taxon>Bacteria</taxon>
        <taxon>Candidatus Blackallbacteria</taxon>
    </lineage>
</organism>
<dbReference type="EMBL" id="PFFQ01000032">
    <property type="protein sequence ID" value="PIW16955.1"/>
    <property type="molecule type" value="Genomic_DNA"/>
</dbReference>
<name>A0A2M7G510_9BACT</name>